<reference evidence="2 3" key="1">
    <citation type="submission" date="2014-06" db="EMBL/GenBank/DDBJ databases">
        <title>Evolutionary Origins and Diversification of the Mycorrhizal Mutualists.</title>
        <authorList>
            <consortium name="DOE Joint Genome Institute"/>
            <consortium name="Mycorrhizal Genomics Consortium"/>
            <person name="Kohler A."/>
            <person name="Kuo A."/>
            <person name="Nagy L.G."/>
            <person name="Floudas D."/>
            <person name="Copeland A."/>
            <person name="Barry K.W."/>
            <person name="Cichocki N."/>
            <person name="Veneault-Fourrey C."/>
            <person name="LaButti K."/>
            <person name="Lindquist E.A."/>
            <person name="Lipzen A."/>
            <person name="Lundell T."/>
            <person name="Morin E."/>
            <person name="Murat C."/>
            <person name="Riley R."/>
            <person name="Ohm R."/>
            <person name="Sun H."/>
            <person name="Tunlid A."/>
            <person name="Henrissat B."/>
            <person name="Grigoriev I.V."/>
            <person name="Hibbett D.S."/>
            <person name="Martin F."/>
        </authorList>
    </citation>
    <scope>NUCLEOTIDE SEQUENCE [LARGE SCALE GENOMIC DNA]</scope>
    <source>
        <strain evidence="2 3">SS14</strain>
    </source>
</reference>
<dbReference type="SMART" id="SM00240">
    <property type="entry name" value="FHA"/>
    <property type="match status" value="1"/>
</dbReference>
<dbReference type="PANTHER" id="PTHR15715">
    <property type="entry name" value="CENTROSOMAL PROTEIN OF 170 KDA"/>
    <property type="match status" value="1"/>
</dbReference>
<dbReference type="HOGENOM" id="CLU_118383_0_0_1"/>
<evidence type="ECO:0000259" key="1">
    <source>
        <dbReference type="PROSITE" id="PS50006"/>
    </source>
</evidence>
<dbReference type="PROSITE" id="PS50006">
    <property type="entry name" value="FHA_DOMAIN"/>
    <property type="match status" value="1"/>
</dbReference>
<dbReference type="PANTHER" id="PTHR15715:SF37">
    <property type="entry name" value="LD47843P"/>
    <property type="match status" value="1"/>
</dbReference>
<dbReference type="Gene3D" id="2.60.200.20">
    <property type="match status" value="1"/>
</dbReference>
<name>A0A0C9W436_SPHS4</name>
<keyword evidence="3" id="KW-1185">Reference proteome</keyword>
<accession>A0A0C9W436</accession>
<organism evidence="2 3">
    <name type="scientific">Sphaerobolus stellatus (strain SS14)</name>
    <dbReference type="NCBI Taxonomy" id="990650"/>
    <lineage>
        <taxon>Eukaryota</taxon>
        <taxon>Fungi</taxon>
        <taxon>Dikarya</taxon>
        <taxon>Basidiomycota</taxon>
        <taxon>Agaricomycotina</taxon>
        <taxon>Agaricomycetes</taxon>
        <taxon>Phallomycetidae</taxon>
        <taxon>Geastrales</taxon>
        <taxon>Sphaerobolaceae</taxon>
        <taxon>Sphaerobolus</taxon>
    </lineage>
</organism>
<evidence type="ECO:0000313" key="3">
    <source>
        <dbReference type="Proteomes" id="UP000054279"/>
    </source>
</evidence>
<protein>
    <recommendedName>
        <fullName evidence="1">FHA domain-containing protein</fullName>
    </recommendedName>
</protein>
<dbReference type="OrthoDB" id="687730at2759"/>
<dbReference type="GO" id="GO:0005737">
    <property type="term" value="C:cytoplasm"/>
    <property type="evidence" value="ECO:0007669"/>
    <property type="project" value="TreeGrafter"/>
</dbReference>
<dbReference type="InterPro" id="IPR008984">
    <property type="entry name" value="SMAD_FHA_dom_sf"/>
</dbReference>
<gene>
    <name evidence="2" type="ORF">M422DRAFT_250468</name>
</gene>
<sequence length="151" mass="16841">MSAASPFPPSQVHPIPALSLYPLDESFISKYIHLNQRVKIGRETNANTVPGERNGFFDSKVLSRRHAEVWEEEGKVFIKDVKSSYGTFINGERLSPRGVESQPFELKTEDVVEFGIDIVGEDNKTIVHHKVIARVTCILTPEDALTAATPH</sequence>
<dbReference type="Pfam" id="PF00498">
    <property type="entry name" value="FHA"/>
    <property type="match status" value="1"/>
</dbReference>
<dbReference type="SUPFAM" id="SSF49879">
    <property type="entry name" value="SMAD/FHA domain"/>
    <property type="match status" value="1"/>
</dbReference>
<dbReference type="InterPro" id="IPR000253">
    <property type="entry name" value="FHA_dom"/>
</dbReference>
<proteinExistence type="predicted"/>
<dbReference type="Proteomes" id="UP000054279">
    <property type="component" value="Unassembled WGS sequence"/>
</dbReference>
<dbReference type="AlphaFoldDB" id="A0A0C9W436"/>
<dbReference type="EMBL" id="KN837109">
    <property type="protein sequence ID" value="KIJ46041.1"/>
    <property type="molecule type" value="Genomic_DNA"/>
</dbReference>
<evidence type="ECO:0000313" key="2">
    <source>
        <dbReference type="EMBL" id="KIJ46041.1"/>
    </source>
</evidence>
<dbReference type="InterPro" id="IPR051176">
    <property type="entry name" value="Cent_Immune-Sig_Mod"/>
</dbReference>
<feature type="domain" description="FHA" evidence="1">
    <location>
        <begin position="38"/>
        <end position="94"/>
    </location>
</feature>